<dbReference type="SUPFAM" id="SSF46785">
    <property type="entry name" value="Winged helix' DNA-binding domain"/>
    <property type="match status" value="1"/>
</dbReference>
<keyword evidence="3" id="KW-1185">Reference proteome</keyword>
<evidence type="ECO:0000313" key="3">
    <source>
        <dbReference type="Proteomes" id="UP000245166"/>
    </source>
</evidence>
<dbReference type="AlphaFoldDB" id="A0A2U2A037"/>
<dbReference type="OrthoDB" id="8443918at2"/>
<dbReference type="RefSeq" id="WP_109230947.1">
    <property type="nucleotide sequence ID" value="NZ_PYHR01000002.1"/>
</dbReference>
<dbReference type="Pfam" id="PF03551">
    <property type="entry name" value="PadR"/>
    <property type="match status" value="1"/>
</dbReference>
<feature type="domain" description="Transcription regulator PadR N-terminal" evidence="1">
    <location>
        <begin position="6"/>
        <end position="78"/>
    </location>
</feature>
<dbReference type="Proteomes" id="UP000245166">
    <property type="component" value="Unassembled WGS sequence"/>
</dbReference>
<dbReference type="InterPro" id="IPR005149">
    <property type="entry name" value="Tscrpt_reg_PadR_N"/>
</dbReference>
<reference evidence="2 3" key="1">
    <citation type="submission" date="2018-03" db="EMBL/GenBank/DDBJ databases">
        <title>Genome assembly of novel Miniimonas species PCH200.</title>
        <authorList>
            <person name="Thakur V."/>
            <person name="Kumar V."/>
            <person name="Singh D."/>
        </authorList>
    </citation>
    <scope>NUCLEOTIDE SEQUENCE [LARGE SCALE GENOMIC DNA]</scope>
    <source>
        <strain evidence="2 3">PCH200</strain>
    </source>
</reference>
<gene>
    <name evidence="2" type="ORF">C8046_13815</name>
</gene>
<name>A0A2U2A037_9MICO</name>
<dbReference type="InterPro" id="IPR052509">
    <property type="entry name" value="Metal_resp_DNA-bind_regulator"/>
</dbReference>
<comment type="caution">
    <text evidence="2">The sequence shown here is derived from an EMBL/GenBank/DDBJ whole genome shotgun (WGS) entry which is preliminary data.</text>
</comment>
<proteinExistence type="predicted"/>
<sequence length="186" mass="20886">MIELMILGFLVDGPVHGYDLRRRMEQLHGYARPLSDGTIYPAIARLAAAGLVTRSEEPGSRAAVRRTLQLTEAGRAELVRRLRDADGHAITDHARFAVILAFLSLVPERAARDAVLRRRLDFLDQPASFFYDGERGDRPVRAEEVEDPYRRGLLLSARSLSRAERAWIRDVLADDPDSLPPDLETS</sequence>
<protein>
    <submittedName>
        <fullName evidence="2">PadR family transcriptional regulator</fullName>
    </submittedName>
</protein>
<dbReference type="EMBL" id="PYHR01000002">
    <property type="protein sequence ID" value="PWD52560.1"/>
    <property type="molecule type" value="Genomic_DNA"/>
</dbReference>
<dbReference type="PANTHER" id="PTHR33169:SF26">
    <property type="entry name" value="CONSERVED PROTEIN"/>
    <property type="match status" value="1"/>
</dbReference>
<dbReference type="Gene3D" id="1.10.10.10">
    <property type="entry name" value="Winged helix-like DNA-binding domain superfamily/Winged helix DNA-binding domain"/>
    <property type="match status" value="1"/>
</dbReference>
<evidence type="ECO:0000313" key="2">
    <source>
        <dbReference type="EMBL" id="PWD52560.1"/>
    </source>
</evidence>
<accession>A0A2U2A037</accession>
<dbReference type="InterPro" id="IPR036388">
    <property type="entry name" value="WH-like_DNA-bd_sf"/>
</dbReference>
<evidence type="ECO:0000259" key="1">
    <source>
        <dbReference type="Pfam" id="PF03551"/>
    </source>
</evidence>
<dbReference type="InterPro" id="IPR036390">
    <property type="entry name" value="WH_DNA-bd_sf"/>
</dbReference>
<dbReference type="PANTHER" id="PTHR33169">
    <property type="entry name" value="PADR-FAMILY TRANSCRIPTIONAL REGULATOR"/>
    <property type="match status" value="1"/>
</dbReference>
<organism evidence="2 3">
    <name type="scientific">Serinibacter arcticus</name>
    <dbReference type="NCBI Taxonomy" id="1655435"/>
    <lineage>
        <taxon>Bacteria</taxon>
        <taxon>Bacillati</taxon>
        <taxon>Actinomycetota</taxon>
        <taxon>Actinomycetes</taxon>
        <taxon>Micrococcales</taxon>
        <taxon>Beutenbergiaceae</taxon>
        <taxon>Serinibacter</taxon>
    </lineage>
</organism>